<sequence>MTSPTEEEARLKEVDQQLRELEWRLEELGRLMVDMVAPGRSTTNQSELYYQLLRTIKQL</sequence>
<proteinExistence type="predicted"/>
<name>A0A934WA55_9BURK</name>
<dbReference type="AlphaFoldDB" id="A0A934WA55"/>
<dbReference type="EMBL" id="JAEPBG010000044">
    <property type="protein sequence ID" value="MBK4739228.1"/>
    <property type="molecule type" value="Genomic_DNA"/>
</dbReference>
<evidence type="ECO:0000313" key="1">
    <source>
        <dbReference type="EMBL" id="MBK4739228.1"/>
    </source>
</evidence>
<organism evidence="1 2">
    <name type="scientific">Noviherbaspirillum pedocola</name>
    <dbReference type="NCBI Taxonomy" id="2801341"/>
    <lineage>
        <taxon>Bacteria</taxon>
        <taxon>Pseudomonadati</taxon>
        <taxon>Pseudomonadota</taxon>
        <taxon>Betaproteobacteria</taxon>
        <taxon>Burkholderiales</taxon>
        <taxon>Oxalobacteraceae</taxon>
        <taxon>Noviherbaspirillum</taxon>
    </lineage>
</organism>
<comment type="caution">
    <text evidence="1">The sequence shown here is derived from an EMBL/GenBank/DDBJ whole genome shotgun (WGS) entry which is preliminary data.</text>
</comment>
<evidence type="ECO:0000313" key="2">
    <source>
        <dbReference type="Proteomes" id="UP000622890"/>
    </source>
</evidence>
<keyword evidence="2" id="KW-1185">Reference proteome</keyword>
<accession>A0A934WA55</accession>
<gene>
    <name evidence="1" type="ORF">JJB74_31940</name>
</gene>
<reference evidence="1" key="1">
    <citation type="submission" date="2021-01" db="EMBL/GenBank/DDBJ databases">
        <title>Genome sequence of strain Noviherbaspirillum sp. DKR-6.</title>
        <authorList>
            <person name="Chaudhary D.K."/>
        </authorList>
    </citation>
    <scope>NUCLEOTIDE SEQUENCE</scope>
    <source>
        <strain evidence="1">DKR-6</strain>
    </source>
</reference>
<protein>
    <submittedName>
        <fullName evidence="1">Uncharacterized protein</fullName>
    </submittedName>
</protein>
<dbReference type="RefSeq" id="WP_200598598.1">
    <property type="nucleotide sequence ID" value="NZ_JAEPBG010000044.1"/>
</dbReference>
<dbReference type="Proteomes" id="UP000622890">
    <property type="component" value="Unassembled WGS sequence"/>
</dbReference>